<feature type="domain" description="Cullin family profile" evidence="6">
    <location>
        <begin position="331"/>
        <end position="559"/>
    </location>
</feature>
<dbReference type="InterPro" id="IPR036388">
    <property type="entry name" value="WH-like_DNA-bd_sf"/>
</dbReference>
<dbReference type="InterPro" id="IPR019559">
    <property type="entry name" value="Cullin_neddylation_domain"/>
</dbReference>
<comment type="caution">
    <text evidence="7">The sequence shown here is derived from an EMBL/GenBank/DDBJ whole genome shotgun (WGS) entry which is preliminary data.</text>
</comment>
<keyword evidence="3" id="KW-0832">Ubl conjugation</keyword>
<dbReference type="SMART" id="SM00182">
    <property type="entry name" value="CULLIN"/>
    <property type="match status" value="1"/>
</dbReference>
<evidence type="ECO:0000256" key="4">
    <source>
        <dbReference type="PROSITE-ProRule" id="PRU00330"/>
    </source>
</evidence>
<gene>
    <name evidence="7" type="ORF">HPB48_017710</name>
</gene>
<dbReference type="Pfam" id="PF00888">
    <property type="entry name" value="Cullin"/>
    <property type="match status" value="1"/>
</dbReference>
<dbReference type="GO" id="GO:0006511">
    <property type="term" value="P:ubiquitin-dependent protein catabolic process"/>
    <property type="evidence" value="ECO:0007669"/>
    <property type="project" value="InterPro"/>
</dbReference>
<dbReference type="OrthoDB" id="6420974at2759"/>
<dbReference type="InterPro" id="IPR001373">
    <property type="entry name" value="Cullin_N"/>
</dbReference>
<dbReference type="FunFam" id="1.10.10.10:FF:000014">
    <property type="entry name" value="Cullin 1"/>
    <property type="match status" value="1"/>
</dbReference>
<sequence length="691" mass="80053">MASDDAQPPSGGPSPGQQRAYLDKLWLKLSKGIDDLYKNDLGERSPDVYKDLYKTVYDYCISVDNSCMGDPRWQLGTHRSMGHELYDRLKEFLRHYLLTRFGDGTELKSGDILRSYIKEWEDYKRSSVGLSQIFLYFNLRWVERQRHEGRKNVYDAYQLAVLCWRDCVFRTVWADLTTALLKLIEVVFSYVELGLNEDASSNVDNLTEYGAAFESSFLLDTYRFYKNESESFLNCNPVTDYMKKVEHRLAEEEQRPLASHCHRALIHDHRKRLLAEFEKLLHENKAEDLKRMFRLVTLVEGGLGDLRAVFEEYVREKGFNAVTDLCNSPRKSPELLARYCDSLLVKTAKIPEGSDLEDLLGQVMVLFKYIKDKDVFQKFYANLLARRLVDHTSASDDAEASMITRLNVACGPDYVRALQRMIQDIKVNKGLNEEFNEFVLSSEEALSVDFNILVLTSGSWPFHEPMSFQLPEELEHAVHTFTVFYYGRHTGRKLQWLYNQSCGEVVMNIFAEPYTLEVSTYQMAVLLLYNLVDSFTVQQLHEETGIDMETLKGVVRSLLRSEILVCLEDWPSKETDDLKADTLVTLSEDYSNKKRRVDLKGLLENKDDTEQVTDQEKIEDERRFSIQAAIVRIMKAKKELKHEDLLAEVTNKLSGLFTPSEKVVKECIDGLVDREYLKKDDDRPDTYTYVG</sequence>
<protein>
    <recommendedName>
        <fullName evidence="6">Cullin family profile domain-containing protein</fullName>
    </recommendedName>
</protein>
<dbReference type="SUPFAM" id="SSF74788">
    <property type="entry name" value="Cullin repeat-like"/>
    <property type="match status" value="1"/>
</dbReference>
<evidence type="ECO:0000259" key="6">
    <source>
        <dbReference type="PROSITE" id="PS50069"/>
    </source>
</evidence>
<dbReference type="Pfam" id="PF10557">
    <property type="entry name" value="Cullin_Nedd8"/>
    <property type="match status" value="1"/>
</dbReference>
<dbReference type="Gene3D" id="1.10.10.10">
    <property type="entry name" value="Winged helix-like DNA-binding domain superfamily/Winged helix DNA-binding domain"/>
    <property type="match status" value="2"/>
</dbReference>
<dbReference type="PROSITE" id="PS50069">
    <property type="entry name" value="CULLIN_2"/>
    <property type="match status" value="1"/>
</dbReference>
<comment type="similarity">
    <text evidence="1 4 5">Belongs to the cullin family.</text>
</comment>
<dbReference type="InterPro" id="IPR036317">
    <property type="entry name" value="Cullin_homology_sf"/>
</dbReference>
<dbReference type="InterPro" id="IPR045093">
    <property type="entry name" value="Cullin"/>
</dbReference>
<dbReference type="InterPro" id="IPR016158">
    <property type="entry name" value="Cullin_homology"/>
</dbReference>
<dbReference type="FunFam" id="3.30.230.130:FF:000003">
    <property type="entry name" value="Cullin 2"/>
    <property type="match status" value="1"/>
</dbReference>
<dbReference type="InterPro" id="IPR059120">
    <property type="entry name" value="Cullin-like_AB"/>
</dbReference>
<organism evidence="7 8">
    <name type="scientific">Haemaphysalis longicornis</name>
    <name type="common">Bush tick</name>
    <dbReference type="NCBI Taxonomy" id="44386"/>
    <lineage>
        <taxon>Eukaryota</taxon>
        <taxon>Metazoa</taxon>
        <taxon>Ecdysozoa</taxon>
        <taxon>Arthropoda</taxon>
        <taxon>Chelicerata</taxon>
        <taxon>Arachnida</taxon>
        <taxon>Acari</taxon>
        <taxon>Parasitiformes</taxon>
        <taxon>Ixodida</taxon>
        <taxon>Ixodoidea</taxon>
        <taxon>Ixodidae</taxon>
        <taxon>Haemaphysalinae</taxon>
        <taxon>Haemaphysalis</taxon>
    </lineage>
</organism>
<evidence type="ECO:0000256" key="5">
    <source>
        <dbReference type="RuleBase" id="RU003829"/>
    </source>
</evidence>
<dbReference type="SUPFAM" id="SSF75632">
    <property type="entry name" value="Cullin homology domain"/>
    <property type="match status" value="1"/>
</dbReference>
<dbReference type="SUPFAM" id="SSF46785">
    <property type="entry name" value="Winged helix' DNA-binding domain"/>
    <property type="match status" value="1"/>
</dbReference>
<dbReference type="Gene3D" id="4.10.1030.10">
    <property type="entry name" value="Ring Box Chain A, domain 5"/>
    <property type="match status" value="1"/>
</dbReference>
<evidence type="ECO:0000313" key="7">
    <source>
        <dbReference type="EMBL" id="KAH9366645.1"/>
    </source>
</evidence>
<dbReference type="FunFam" id="1.20.1310.10:FF:000002">
    <property type="entry name" value="cullin-3 isoform X1"/>
    <property type="match status" value="1"/>
</dbReference>
<dbReference type="FunFam" id="1.10.10.10:FF:000161">
    <property type="entry name" value="Cullin 1"/>
    <property type="match status" value="1"/>
</dbReference>
<dbReference type="EMBL" id="JABSTR010000004">
    <property type="protein sequence ID" value="KAH9366645.1"/>
    <property type="molecule type" value="Genomic_DNA"/>
</dbReference>
<dbReference type="Gene3D" id="1.20.1310.10">
    <property type="entry name" value="Cullin Repeats"/>
    <property type="match status" value="3"/>
</dbReference>
<dbReference type="Pfam" id="PF26557">
    <property type="entry name" value="Cullin_AB"/>
    <property type="match status" value="1"/>
</dbReference>
<dbReference type="InterPro" id="IPR036390">
    <property type="entry name" value="WH_DNA-bd_sf"/>
</dbReference>
<evidence type="ECO:0000256" key="1">
    <source>
        <dbReference type="ARBA" id="ARBA00006019"/>
    </source>
</evidence>
<dbReference type="InterPro" id="IPR016159">
    <property type="entry name" value="Cullin_repeat-like_dom_sf"/>
</dbReference>
<dbReference type="GO" id="GO:0031625">
    <property type="term" value="F:ubiquitin protein ligase binding"/>
    <property type="evidence" value="ECO:0007669"/>
    <property type="project" value="InterPro"/>
</dbReference>
<proteinExistence type="inferred from homology"/>
<dbReference type="VEuPathDB" id="VectorBase:HLOH_053675"/>
<reference evidence="7 8" key="1">
    <citation type="journal article" date="2020" name="Cell">
        <title>Large-Scale Comparative Analyses of Tick Genomes Elucidate Their Genetic Diversity and Vector Capacities.</title>
        <authorList>
            <consortium name="Tick Genome and Microbiome Consortium (TIGMIC)"/>
            <person name="Jia N."/>
            <person name="Wang J."/>
            <person name="Shi W."/>
            <person name="Du L."/>
            <person name="Sun Y."/>
            <person name="Zhan W."/>
            <person name="Jiang J.F."/>
            <person name="Wang Q."/>
            <person name="Zhang B."/>
            <person name="Ji P."/>
            <person name="Bell-Sakyi L."/>
            <person name="Cui X.M."/>
            <person name="Yuan T.T."/>
            <person name="Jiang B.G."/>
            <person name="Yang W.F."/>
            <person name="Lam T.T."/>
            <person name="Chang Q.C."/>
            <person name="Ding S.J."/>
            <person name="Wang X.J."/>
            <person name="Zhu J.G."/>
            <person name="Ruan X.D."/>
            <person name="Zhao L."/>
            <person name="Wei J.T."/>
            <person name="Ye R.Z."/>
            <person name="Que T.C."/>
            <person name="Du C.H."/>
            <person name="Zhou Y.H."/>
            <person name="Cheng J.X."/>
            <person name="Dai P.F."/>
            <person name="Guo W.B."/>
            <person name="Han X.H."/>
            <person name="Huang E.J."/>
            <person name="Li L.F."/>
            <person name="Wei W."/>
            <person name="Gao Y.C."/>
            <person name="Liu J.Z."/>
            <person name="Shao H.Z."/>
            <person name="Wang X."/>
            <person name="Wang C.C."/>
            <person name="Yang T.C."/>
            <person name="Huo Q.B."/>
            <person name="Li W."/>
            <person name="Chen H.Y."/>
            <person name="Chen S.E."/>
            <person name="Zhou L.G."/>
            <person name="Ni X.B."/>
            <person name="Tian J.H."/>
            <person name="Sheng Y."/>
            <person name="Liu T."/>
            <person name="Pan Y.S."/>
            <person name="Xia L.Y."/>
            <person name="Li J."/>
            <person name="Zhao F."/>
            <person name="Cao W.C."/>
        </authorList>
    </citation>
    <scope>NUCLEOTIDE SEQUENCE [LARGE SCALE GENOMIC DNA]</scope>
    <source>
        <strain evidence="7">HaeL-2018</strain>
    </source>
</reference>
<dbReference type="AlphaFoldDB" id="A0A9J6FU65"/>
<accession>A0A9J6FU65</accession>
<dbReference type="SMART" id="SM00884">
    <property type="entry name" value="Cullin_Nedd8"/>
    <property type="match status" value="1"/>
</dbReference>
<keyword evidence="8" id="KW-1185">Reference proteome</keyword>
<evidence type="ECO:0000313" key="8">
    <source>
        <dbReference type="Proteomes" id="UP000821853"/>
    </source>
</evidence>
<dbReference type="PANTHER" id="PTHR11932">
    <property type="entry name" value="CULLIN"/>
    <property type="match status" value="1"/>
</dbReference>
<keyword evidence="2" id="KW-1017">Isopeptide bond</keyword>
<evidence type="ECO:0000256" key="3">
    <source>
        <dbReference type="ARBA" id="ARBA00022843"/>
    </source>
</evidence>
<evidence type="ECO:0000256" key="2">
    <source>
        <dbReference type="ARBA" id="ARBA00022499"/>
    </source>
</evidence>
<name>A0A9J6FU65_HAELO</name>
<dbReference type="Proteomes" id="UP000821853">
    <property type="component" value="Chromosome 2"/>
</dbReference>